<dbReference type="Proteomes" id="UP000789901">
    <property type="component" value="Unassembled WGS sequence"/>
</dbReference>
<accession>A0ABN7UU40</accession>
<proteinExistence type="predicted"/>
<evidence type="ECO:0000313" key="2">
    <source>
        <dbReference type="EMBL" id="CAG8676174.1"/>
    </source>
</evidence>
<evidence type="ECO:0000313" key="3">
    <source>
        <dbReference type="Proteomes" id="UP000789901"/>
    </source>
</evidence>
<gene>
    <name evidence="2" type="ORF">GMARGA_LOCUS10703</name>
</gene>
<feature type="domain" description="DDE-1" evidence="1">
    <location>
        <begin position="67"/>
        <end position="171"/>
    </location>
</feature>
<dbReference type="InterPro" id="IPR004875">
    <property type="entry name" value="DDE_SF_endonuclease_dom"/>
</dbReference>
<dbReference type="EMBL" id="CAJVQB010006051">
    <property type="protein sequence ID" value="CAG8676174.1"/>
    <property type="molecule type" value="Genomic_DNA"/>
</dbReference>
<sequence>MSENLQQPDMILLCSDLAKDFKASYHWLTVFIKRNKLTPVWFDIASNITVNPKSEKTVHIWLTGNEKNKFTVVLTCATDGTKLPLICIFKEKKLNRGEQIHSGIIVWHQENSWMNTELILRYLKYLDDEKKNGPKKDLAMLVYDSFRDHLEDSVKNKFCKYGFNLAVIPSGAGKTAKGNLRHARIIDICTWVKNSWENISDEIIRKSFVICKILDNSSEPDNSSELDSSIESDVELEIVNLYGDTSNNIICS</sequence>
<organism evidence="2 3">
    <name type="scientific">Gigaspora margarita</name>
    <dbReference type="NCBI Taxonomy" id="4874"/>
    <lineage>
        <taxon>Eukaryota</taxon>
        <taxon>Fungi</taxon>
        <taxon>Fungi incertae sedis</taxon>
        <taxon>Mucoromycota</taxon>
        <taxon>Glomeromycotina</taxon>
        <taxon>Glomeromycetes</taxon>
        <taxon>Diversisporales</taxon>
        <taxon>Gigasporaceae</taxon>
        <taxon>Gigaspora</taxon>
    </lineage>
</organism>
<protein>
    <submittedName>
        <fullName evidence="2">11859_t:CDS:1</fullName>
    </submittedName>
</protein>
<comment type="caution">
    <text evidence="2">The sequence shown here is derived from an EMBL/GenBank/DDBJ whole genome shotgun (WGS) entry which is preliminary data.</text>
</comment>
<reference evidence="2 3" key="1">
    <citation type="submission" date="2021-06" db="EMBL/GenBank/DDBJ databases">
        <authorList>
            <person name="Kallberg Y."/>
            <person name="Tangrot J."/>
            <person name="Rosling A."/>
        </authorList>
    </citation>
    <scope>NUCLEOTIDE SEQUENCE [LARGE SCALE GENOMIC DNA]</scope>
    <source>
        <strain evidence="2 3">120-4 pot B 10/14</strain>
    </source>
</reference>
<dbReference type="Pfam" id="PF03184">
    <property type="entry name" value="DDE_1"/>
    <property type="match status" value="1"/>
</dbReference>
<name>A0ABN7UU40_GIGMA</name>
<evidence type="ECO:0000259" key="1">
    <source>
        <dbReference type="Pfam" id="PF03184"/>
    </source>
</evidence>
<keyword evidence="3" id="KW-1185">Reference proteome</keyword>